<gene>
    <name evidence="5" type="ORF">QYE76_070853</name>
</gene>
<keyword evidence="2" id="KW-0479">Metal-binding</keyword>
<accession>A0AAD8SK59</accession>
<keyword evidence="6" id="KW-1185">Reference proteome</keyword>
<evidence type="ECO:0000313" key="5">
    <source>
        <dbReference type="EMBL" id="KAK1653048.1"/>
    </source>
</evidence>
<dbReference type="Proteomes" id="UP001231189">
    <property type="component" value="Unassembled WGS sequence"/>
</dbReference>
<dbReference type="InterPro" id="IPR027806">
    <property type="entry name" value="HARBI1_dom"/>
</dbReference>
<evidence type="ECO:0000313" key="6">
    <source>
        <dbReference type="Proteomes" id="UP001231189"/>
    </source>
</evidence>
<evidence type="ECO:0000256" key="3">
    <source>
        <dbReference type="SAM" id="MobiDB-lite"/>
    </source>
</evidence>
<dbReference type="EMBL" id="JAUUTY010000004">
    <property type="protein sequence ID" value="KAK1653048.1"/>
    <property type="molecule type" value="Genomic_DNA"/>
</dbReference>
<proteinExistence type="predicted"/>
<sequence length="155" mass="17470">MENYSSSWETSGDEDGGGVDGEAFRALPRPGANRLVPRILTSRWRRLEVFRGRKHYTSQNMLAVVDFDMRFTYVLAGWEGSAHDASIPADNLSRPDGLQIPEGWGEDEFFEEVVTFDEVETGHGVEAGDNDAWKVKRQEWADAMWAEATPSSEKK</sequence>
<dbReference type="Pfam" id="PF13359">
    <property type="entry name" value="DDE_Tnp_4"/>
    <property type="match status" value="1"/>
</dbReference>
<name>A0AAD8SK59_LOLMU</name>
<evidence type="ECO:0000259" key="4">
    <source>
        <dbReference type="Pfam" id="PF13359"/>
    </source>
</evidence>
<feature type="domain" description="DDE Tnp4" evidence="4">
    <location>
        <begin position="46"/>
        <end position="87"/>
    </location>
</feature>
<reference evidence="5" key="1">
    <citation type="submission" date="2023-07" db="EMBL/GenBank/DDBJ databases">
        <title>A chromosome-level genome assembly of Lolium multiflorum.</title>
        <authorList>
            <person name="Chen Y."/>
            <person name="Copetti D."/>
            <person name="Kolliker R."/>
            <person name="Studer B."/>
        </authorList>
    </citation>
    <scope>NUCLEOTIDE SEQUENCE</scope>
    <source>
        <strain evidence="5">02402/16</strain>
        <tissue evidence="5">Leaf</tissue>
    </source>
</reference>
<dbReference type="GO" id="GO:0046872">
    <property type="term" value="F:metal ion binding"/>
    <property type="evidence" value="ECO:0007669"/>
    <property type="project" value="UniProtKB-KW"/>
</dbReference>
<comment type="cofactor">
    <cofactor evidence="1">
        <name>a divalent metal cation</name>
        <dbReference type="ChEBI" id="CHEBI:60240"/>
    </cofactor>
</comment>
<evidence type="ECO:0000256" key="2">
    <source>
        <dbReference type="ARBA" id="ARBA00022723"/>
    </source>
</evidence>
<evidence type="ECO:0000256" key="1">
    <source>
        <dbReference type="ARBA" id="ARBA00001968"/>
    </source>
</evidence>
<organism evidence="5 6">
    <name type="scientific">Lolium multiflorum</name>
    <name type="common">Italian ryegrass</name>
    <name type="synonym">Lolium perenne subsp. multiflorum</name>
    <dbReference type="NCBI Taxonomy" id="4521"/>
    <lineage>
        <taxon>Eukaryota</taxon>
        <taxon>Viridiplantae</taxon>
        <taxon>Streptophyta</taxon>
        <taxon>Embryophyta</taxon>
        <taxon>Tracheophyta</taxon>
        <taxon>Spermatophyta</taxon>
        <taxon>Magnoliopsida</taxon>
        <taxon>Liliopsida</taxon>
        <taxon>Poales</taxon>
        <taxon>Poaceae</taxon>
        <taxon>BOP clade</taxon>
        <taxon>Pooideae</taxon>
        <taxon>Poodae</taxon>
        <taxon>Poeae</taxon>
        <taxon>Poeae Chloroplast Group 2 (Poeae type)</taxon>
        <taxon>Loliodinae</taxon>
        <taxon>Loliinae</taxon>
        <taxon>Lolium</taxon>
    </lineage>
</organism>
<dbReference type="AlphaFoldDB" id="A0AAD8SK59"/>
<feature type="compositionally biased region" description="Polar residues" evidence="3">
    <location>
        <begin position="1"/>
        <end position="10"/>
    </location>
</feature>
<comment type="caution">
    <text evidence="5">The sequence shown here is derived from an EMBL/GenBank/DDBJ whole genome shotgun (WGS) entry which is preliminary data.</text>
</comment>
<feature type="region of interest" description="Disordered" evidence="3">
    <location>
        <begin position="1"/>
        <end position="26"/>
    </location>
</feature>
<protein>
    <recommendedName>
        <fullName evidence="4">DDE Tnp4 domain-containing protein</fullName>
    </recommendedName>
</protein>